<evidence type="ECO:0000313" key="3">
    <source>
        <dbReference type="EMBL" id="RCJ10003.1"/>
    </source>
</evidence>
<feature type="region of interest" description="Disordered" evidence="1">
    <location>
        <begin position="441"/>
        <end position="486"/>
    </location>
</feature>
<comment type="caution">
    <text evidence="3">The sequence shown here is derived from an EMBL/GenBank/DDBJ whole genome shotgun (WGS) entry which is preliminary data.</text>
</comment>
<feature type="domain" description="ORC1/DEAH AAA+ ATPase" evidence="2">
    <location>
        <begin position="128"/>
        <end position="276"/>
    </location>
</feature>
<dbReference type="EMBL" id="QDHA01000006">
    <property type="protein sequence ID" value="RCJ10003.1"/>
    <property type="molecule type" value="Genomic_DNA"/>
</dbReference>
<dbReference type="Gene3D" id="3.40.50.300">
    <property type="entry name" value="P-loop containing nucleotide triphosphate hydrolases"/>
    <property type="match status" value="1"/>
</dbReference>
<name>A0A367PQY3_CUPNE</name>
<reference evidence="3 4" key="1">
    <citation type="submission" date="2018-04" db="EMBL/GenBank/DDBJ databases">
        <title>Cupriavidus necator CR12 genome sequencing and assembly.</title>
        <authorList>
            <person name="Ben Fekih I."/>
            <person name="Mazhar H.S."/>
            <person name="Bello S.K."/>
            <person name="Rensing C."/>
        </authorList>
    </citation>
    <scope>NUCLEOTIDE SEQUENCE [LARGE SCALE GENOMIC DNA]</scope>
    <source>
        <strain evidence="3 4">CR12</strain>
    </source>
</reference>
<gene>
    <name evidence="3" type="ORF">DDK22_01990</name>
</gene>
<dbReference type="InterPro" id="IPR049945">
    <property type="entry name" value="AAA_22"/>
</dbReference>
<dbReference type="InterPro" id="IPR027417">
    <property type="entry name" value="P-loop_NTPase"/>
</dbReference>
<dbReference type="Pfam" id="PF13401">
    <property type="entry name" value="AAA_22"/>
    <property type="match status" value="1"/>
</dbReference>
<evidence type="ECO:0000313" key="4">
    <source>
        <dbReference type="Proteomes" id="UP000253501"/>
    </source>
</evidence>
<evidence type="ECO:0000256" key="1">
    <source>
        <dbReference type="SAM" id="MobiDB-lite"/>
    </source>
</evidence>
<dbReference type="AlphaFoldDB" id="A0A367PQY3"/>
<proteinExistence type="predicted"/>
<protein>
    <submittedName>
        <fullName evidence="3">Transposase</fullName>
    </submittedName>
</protein>
<evidence type="ECO:0000259" key="2">
    <source>
        <dbReference type="Pfam" id="PF13401"/>
    </source>
</evidence>
<accession>A0A367PQY3</accession>
<organism evidence="3 4">
    <name type="scientific">Cupriavidus necator</name>
    <name type="common">Alcaligenes eutrophus</name>
    <name type="synonym">Ralstonia eutropha</name>
    <dbReference type="NCBI Taxonomy" id="106590"/>
    <lineage>
        <taxon>Bacteria</taxon>
        <taxon>Pseudomonadati</taxon>
        <taxon>Pseudomonadota</taxon>
        <taxon>Betaproteobacteria</taxon>
        <taxon>Burkholderiales</taxon>
        <taxon>Burkholderiaceae</taxon>
        <taxon>Cupriavidus</taxon>
    </lineage>
</organism>
<dbReference type="Proteomes" id="UP000253501">
    <property type="component" value="Unassembled WGS sequence"/>
</dbReference>
<dbReference type="RefSeq" id="WP_114130454.1">
    <property type="nucleotide sequence ID" value="NZ_CP068435.1"/>
</dbReference>
<dbReference type="SUPFAM" id="SSF52540">
    <property type="entry name" value="P-loop containing nucleoside triphosphate hydrolases"/>
    <property type="match status" value="1"/>
</dbReference>
<sequence length="523" mass="58118">MEIGTSLVVEADYKPQRIARFRGKRLIEALPLPLSEAELADALTILPSLDPEEREWETHERMQQTMQLSHFLIPFERNLRLARAIDALMREGLVGREPRSAEFVERLQAIYRNEQQGTFFAGRDDNPQLSAALLGLPGVGKSRTVSAVLQRYPTAIYHPMLDIWQIPAIMVETPSNGASPKDLVYAIFRQVDRIVPGADYSVQYGETKRLSENALKNCLARVLHIHCVGLLILDEIQNLANAPRNKQSLMSTLVSMSNELGVPILFVGTGGARKILGLAPRQARRSAGFGIEPWDRLVAKDPQDPNTDWSGFLECLWPYQWVRNPVPLSPSLRHCMYDLSQGIPDLAIKLFVCAQWVAMYDGSETITDASLERISRDFFSVVEPAIAALRHNNLSAMHEMPDIQAPEFDSLWAQVEAQPRSEAIRKAIASVKAAQESLLPTAPRQPEALIQPETATAKSQRSRPSESNAQRSRLPGRKPAAPMEYPPGDLRGAFVLAEAEQVPVATILARMGHSPALASLVRI</sequence>
<dbReference type="GO" id="GO:0016887">
    <property type="term" value="F:ATP hydrolysis activity"/>
    <property type="evidence" value="ECO:0007669"/>
    <property type="project" value="InterPro"/>
</dbReference>